<accession>A0A8J6CER6</accession>
<comment type="caution">
    <text evidence="2">The sequence shown here is derived from an EMBL/GenBank/DDBJ whole genome shotgun (WGS) entry which is preliminary data.</text>
</comment>
<evidence type="ECO:0000313" key="2">
    <source>
        <dbReference type="EMBL" id="KAG8468381.1"/>
    </source>
</evidence>
<dbReference type="SUPFAM" id="SSF81383">
    <property type="entry name" value="F-box domain"/>
    <property type="match status" value="1"/>
</dbReference>
<keyword evidence="1" id="KW-0175">Coiled coil</keyword>
<evidence type="ECO:0008006" key="4">
    <source>
        <dbReference type="Google" id="ProtNLM"/>
    </source>
</evidence>
<dbReference type="EMBL" id="JAGTXO010000004">
    <property type="protein sequence ID" value="KAG8468381.1"/>
    <property type="molecule type" value="Genomic_DNA"/>
</dbReference>
<dbReference type="Proteomes" id="UP000751190">
    <property type="component" value="Unassembled WGS sequence"/>
</dbReference>
<sequence>MANKRARLADGAALEVPRDELLCTLLCDATARLDGISAQLERVSARIEGLDERVSRVEHTLAAWPPPPAAAAPVRRVAAAAPRGTSLSNLPIDQLALIAAHLDEKDELAAALSCRRLRAALVLCHSTVGAPSHGSSGLRWRTPVSSLVNSLPRLQWGVACGAPLSATLCLRAATRAWPPPRAPVGA</sequence>
<proteinExistence type="predicted"/>
<evidence type="ECO:0000256" key="1">
    <source>
        <dbReference type="SAM" id="Coils"/>
    </source>
</evidence>
<gene>
    <name evidence="2" type="ORF">KFE25_013464</name>
</gene>
<organism evidence="2 3">
    <name type="scientific">Diacronema lutheri</name>
    <name type="common">Unicellular marine alga</name>
    <name type="synonym">Monochrysis lutheri</name>
    <dbReference type="NCBI Taxonomy" id="2081491"/>
    <lineage>
        <taxon>Eukaryota</taxon>
        <taxon>Haptista</taxon>
        <taxon>Haptophyta</taxon>
        <taxon>Pavlovophyceae</taxon>
        <taxon>Pavlovales</taxon>
        <taxon>Pavlovaceae</taxon>
        <taxon>Diacronema</taxon>
    </lineage>
</organism>
<dbReference type="InterPro" id="IPR036047">
    <property type="entry name" value="F-box-like_dom_sf"/>
</dbReference>
<reference evidence="2" key="1">
    <citation type="submission" date="2021-05" db="EMBL/GenBank/DDBJ databases">
        <title>The genome of the haptophyte Pavlova lutheri (Diacronema luteri, Pavlovales) - a model for lipid biosynthesis in eukaryotic algae.</title>
        <authorList>
            <person name="Hulatt C.J."/>
            <person name="Posewitz M.C."/>
        </authorList>
    </citation>
    <scope>NUCLEOTIDE SEQUENCE</scope>
    <source>
        <strain evidence="2">NIVA-4/92</strain>
    </source>
</reference>
<feature type="coiled-coil region" evidence="1">
    <location>
        <begin position="33"/>
        <end position="60"/>
    </location>
</feature>
<name>A0A8J6CER6_DIALT</name>
<protein>
    <recommendedName>
        <fullName evidence="4">F-box domain-containing protein</fullName>
    </recommendedName>
</protein>
<keyword evidence="3" id="KW-1185">Reference proteome</keyword>
<dbReference type="AlphaFoldDB" id="A0A8J6CER6"/>
<evidence type="ECO:0000313" key="3">
    <source>
        <dbReference type="Proteomes" id="UP000751190"/>
    </source>
</evidence>